<dbReference type="PANTHER" id="PTHR31252">
    <property type="entry name" value="DUF4419 DOMAIN-CONTAINING PROTEIN"/>
    <property type="match status" value="1"/>
</dbReference>
<protein>
    <submittedName>
        <fullName evidence="1">Uncharacterized protein</fullName>
    </submittedName>
</protein>
<dbReference type="Proteomes" id="UP001172159">
    <property type="component" value="Unassembled WGS sequence"/>
</dbReference>
<evidence type="ECO:0000313" key="1">
    <source>
        <dbReference type="EMBL" id="KAK0714472.1"/>
    </source>
</evidence>
<dbReference type="PANTHER" id="PTHR31252:SF11">
    <property type="entry name" value="DUF4419 DOMAIN-CONTAINING PROTEIN"/>
    <property type="match status" value="1"/>
</dbReference>
<sequence>MPVVITPDPLFRVSGKCSDQVESSPSGLLSSVSPSDGYFSILRSSFNPPSSSSSPSSPFPTVPSKNGFAHTVIRAWQQDLHLQLRPDDVWLAILTQFTFFVNANAESLRSVFVSHQGQAELLFDARPHGIDTVDVGHVAEQLAAMVRDKLTDPAIATTLLPAFTTTTAHDRATAAMVFLGTVHDYFDFAVRFGCSFPSVTLLGERTDWADMLSRTTASGWFATAVGNHHPAVAAWVVRLAKVLEYMVASFDRPDDASVRRFWTNAVHEQTGGGNSSGRITTLSGWLTAFCWWDEDGKRIWDISDDHLDEVLGPGQKRLVLDGIQFPVMNRDKVPPGLVKVPVTLYQDGRVDKAVMLAGSMGMQVLVGKDEDDDETAVRPASGWWMLRE</sequence>
<gene>
    <name evidence="1" type="ORF">B0T21DRAFT_375967</name>
</gene>
<name>A0AA40DV10_9PEZI</name>
<dbReference type="Pfam" id="PF14388">
    <property type="entry name" value="DUF4419"/>
    <property type="match status" value="1"/>
</dbReference>
<accession>A0AA40DV10</accession>
<proteinExistence type="predicted"/>
<dbReference type="InterPro" id="IPR025533">
    <property type="entry name" value="DUF4419"/>
</dbReference>
<comment type="caution">
    <text evidence="1">The sequence shown here is derived from an EMBL/GenBank/DDBJ whole genome shotgun (WGS) entry which is preliminary data.</text>
</comment>
<keyword evidence="2" id="KW-1185">Reference proteome</keyword>
<evidence type="ECO:0000313" key="2">
    <source>
        <dbReference type="Proteomes" id="UP001172159"/>
    </source>
</evidence>
<organism evidence="1 2">
    <name type="scientific">Apiosordaria backusii</name>
    <dbReference type="NCBI Taxonomy" id="314023"/>
    <lineage>
        <taxon>Eukaryota</taxon>
        <taxon>Fungi</taxon>
        <taxon>Dikarya</taxon>
        <taxon>Ascomycota</taxon>
        <taxon>Pezizomycotina</taxon>
        <taxon>Sordariomycetes</taxon>
        <taxon>Sordariomycetidae</taxon>
        <taxon>Sordariales</taxon>
        <taxon>Lasiosphaeriaceae</taxon>
        <taxon>Apiosordaria</taxon>
    </lineage>
</organism>
<dbReference type="AlphaFoldDB" id="A0AA40DV10"/>
<dbReference type="EMBL" id="JAUKTV010000015">
    <property type="protein sequence ID" value="KAK0714472.1"/>
    <property type="molecule type" value="Genomic_DNA"/>
</dbReference>
<reference evidence="1" key="1">
    <citation type="submission" date="2023-06" db="EMBL/GenBank/DDBJ databases">
        <title>Genome-scale phylogeny and comparative genomics of the fungal order Sordariales.</title>
        <authorList>
            <consortium name="Lawrence Berkeley National Laboratory"/>
            <person name="Hensen N."/>
            <person name="Bonometti L."/>
            <person name="Westerberg I."/>
            <person name="Brannstrom I.O."/>
            <person name="Guillou S."/>
            <person name="Cros-Aarteil S."/>
            <person name="Calhoun S."/>
            <person name="Haridas S."/>
            <person name="Kuo A."/>
            <person name="Mondo S."/>
            <person name="Pangilinan J."/>
            <person name="Riley R."/>
            <person name="Labutti K."/>
            <person name="Andreopoulos B."/>
            <person name="Lipzen A."/>
            <person name="Chen C."/>
            <person name="Yanf M."/>
            <person name="Daum C."/>
            <person name="Ng V."/>
            <person name="Clum A."/>
            <person name="Steindorff A."/>
            <person name="Ohm R."/>
            <person name="Martin F."/>
            <person name="Silar P."/>
            <person name="Natvig D."/>
            <person name="Lalanne C."/>
            <person name="Gautier V."/>
            <person name="Ament-Velasquez S.L."/>
            <person name="Kruys A."/>
            <person name="Hutchinson M.I."/>
            <person name="Powell A.J."/>
            <person name="Barry K."/>
            <person name="Miller A.N."/>
            <person name="Grigoriev I.V."/>
            <person name="Debuchy R."/>
            <person name="Gladieux P."/>
            <person name="Thoren M.H."/>
            <person name="Johannesson H."/>
        </authorList>
    </citation>
    <scope>NUCLEOTIDE SEQUENCE</scope>
    <source>
        <strain evidence="1">CBS 540.89</strain>
    </source>
</reference>